<dbReference type="PANTHER" id="PTHR21499:SF3">
    <property type="entry name" value="ASPARTOKINASE"/>
    <property type="match status" value="1"/>
</dbReference>
<evidence type="ECO:0000259" key="9">
    <source>
        <dbReference type="Pfam" id="PF00696"/>
    </source>
</evidence>
<evidence type="ECO:0000313" key="11">
    <source>
        <dbReference type="Proteomes" id="UP000510721"/>
    </source>
</evidence>
<dbReference type="GO" id="GO:0005829">
    <property type="term" value="C:cytosol"/>
    <property type="evidence" value="ECO:0007669"/>
    <property type="project" value="TreeGrafter"/>
</dbReference>
<evidence type="ECO:0000256" key="8">
    <source>
        <dbReference type="SAM" id="MobiDB-lite"/>
    </source>
</evidence>
<dbReference type="PANTHER" id="PTHR21499">
    <property type="entry name" value="ASPARTATE KINASE"/>
    <property type="match status" value="1"/>
</dbReference>
<dbReference type="RefSeq" id="WP_180942290.1">
    <property type="nucleotide sequence ID" value="NZ_CP041240.1"/>
</dbReference>
<dbReference type="AlphaFoldDB" id="A0A859QVB3"/>
<dbReference type="Gene3D" id="3.40.1160.10">
    <property type="entry name" value="Acetylglutamate kinase-like"/>
    <property type="match status" value="1"/>
</dbReference>
<geneLocation type="plasmid" evidence="11">
    <name>pemeittgr7b</name>
</geneLocation>
<evidence type="ECO:0000256" key="2">
    <source>
        <dbReference type="ARBA" id="ARBA00013059"/>
    </source>
</evidence>
<keyword evidence="4" id="KW-0547">Nucleotide-binding</keyword>
<gene>
    <name evidence="10" type="ORF">FKV68_23610</name>
</gene>
<dbReference type="KEGG" id="emx:FKV68_23610"/>
<organism evidence="10 11">
    <name type="scientific">Sinorhizobium mexicanum</name>
    <dbReference type="NCBI Taxonomy" id="375549"/>
    <lineage>
        <taxon>Bacteria</taxon>
        <taxon>Pseudomonadati</taxon>
        <taxon>Pseudomonadota</taxon>
        <taxon>Alphaproteobacteria</taxon>
        <taxon>Hyphomicrobiales</taxon>
        <taxon>Rhizobiaceae</taxon>
        <taxon>Sinorhizobium/Ensifer group</taxon>
        <taxon>Sinorhizobium</taxon>
    </lineage>
</organism>
<feature type="region of interest" description="Disordered" evidence="8">
    <location>
        <begin position="364"/>
        <end position="386"/>
    </location>
</feature>
<dbReference type="InterPro" id="IPR001048">
    <property type="entry name" value="Asp/Glu/Uridylate_kinase"/>
</dbReference>
<accession>A0A859QVB3</accession>
<protein>
    <recommendedName>
        <fullName evidence="2">aspartate kinase</fullName>
        <ecNumber evidence="2">2.7.2.4</ecNumber>
    </recommendedName>
</protein>
<feature type="domain" description="Aspartate/glutamate/uridylate kinase" evidence="9">
    <location>
        <begin position="3"/>
        <end position="228"/>
    </location>
</feature>
<dbReference type="InterPro" id="IPR036393">
    <property type="entry name" value="AceGlu_kinase-like_sf"/>
</dbReference>
<comment type="similarity">
    <text evidence="1">Belongs to the aspartokinase family.</text>
</comment>
<keyword evidence="10" id="KW-0614">Plasmid</keyword>
<comment type="catalytic activity">
    <reaction evidence="7">
        <text>L-aspartate + ATP = 4-phospho-L-aspartate + ADP</text>
        <dbReference type="Rhea" id="RHEA:23776"/>
        <dbReference type="ChEBI" id="CHEBI:29991"/>
        <dbReference type="ChEBI" id="CHEBI:30616"/>
        <dbReference type="ChEBI" id="CHEBI:57535"/>
        <dbReference type="ChEBI" id="CHEBI:456216"/>
        <dbReference type="EC" id="2.7.2.4"/>
    </reaction>
</comment>
<sequence>MNVTVLKFGGSSFLHPGDFGPIAQHLAKRLAEGENKIVAVVSAMSGTTDDLNAVMLDVNKQPKPSNVDAALAIGEMLSACLLEAAVSGLGIRVQSLNGYSLGIRSNSEFGRASVESVDASPVIAALQENDVVIAAGGQAIDQFGRLTFLGRNSSDLTAIVIASMLGQRVCEIYSDVPGIYTADPHLVPGALLLPEIAYTTIARMSRHGAKVLHHRAVEYAEKHAVTIVCKTLTNDGAVTGTIVGGHGNASSVTVARDTAVLRCGSLAERDELCALLDQHDVSAVCIDDNCGASICILCDVDFGIRRVALTGSHLVSIESRTAVTEHGSSRLRVHLEADYEQAITRACQIHQRMYPATGGEICGRRPAKQRSSSLLIRANNAPENTQ</sequence>
<dbReference type="EC" id="2.7.2.4" evidence="2"/>
<dbReference type="GO" id="GO:0004072">
    <property type="term" value="F:aspartate kinase activity"/>
    <property type="evidence" value="ECO:0007669"/>
    <property type="project" value="TreeGrafter"/>
</dbReference>
<dbReference type="GO" id="GO:0009089">
    <property type="term" value="P:lysine biosynthetic process via diaminopimelate"/>
    <property type="evidence" value="ECO:0007669"/>
    <property type="project" value="TreeGrafter"/>
</dbReference>
<proteinExistence type="inferred from homology"/>
<reference evidence="10 11" key="1">
    <citation type="submission" date="2019-06" db="EMBL/GenBank/DDBJ databases">
        <title>Complete genome sequence of Ensifer mexicanus ITTG R7 isolated from nodules of Acacia angustissima (Mill.) Kuntze.</title>
        <authorList>
            <person name="Rincon-Rosales R."/>
            <person name="Rogel M.A."/>
            <person name="Guerrero G."/>
            <person name="Rincon-Molina C.I."/>
            <person name="Lopez-Lopez A."/>
            <person name="Martinez-Romero E."/>
        </authorList>
    </citation>
    <scope>NUCLEOTIDE SEQUENCE [LARGE SCALE GENOMIC DNA]</scope>
    <source>
        <strain evidence="10 11">ITTG R7</strain>
        <plasmid evidence="11">pemeittgr7b</plasmid>
    </source>
</reference>
<name>A0A859QVB3_9HYPH</name>
<keyword evidence="3" id="KW-0808">Transferase</keyword>
<keyword evidence="11" id="KW-1185">Reference proteome</keyword>
<dbReference type="EMBL" id="CP041240">
    <property type="protein sequence ID" value="QLL64416.1"/>
    <property type="molecule type" value="Genomic_DNA"/>
</dbReference>
<evidence type="ECO:0000256" key="6">
    <source>
        <dbReference type="ARBA" id="ARBA00022840"/>
    </source>
</evidence>
<dbReference type="Proteomes" id="UP000510721">
    <property type="component" value="Plasmid pEmeITTGR7b"/>
</dbReference>
<evidence type="ECO:0000256" key="1">
    <source>
        <dbReference type="ARBA" id="ARBA00010122"/>
    </source>
</evidence>
<evidence type="ECO:0000256" key="4">
    <source>
        <dbReference type="ARBA" id="ARBA00022741"/>
    </source>
</evidence>
<evidence type="ECO:0000313" key="10">
    <source>
        <dbReference type="EMBL" id="QLL64416.1"/>
    </source>
</evidence>
<keyword evidence="6" id="KW-0067">ATP-binding</keyword>
<keyword evidence="5 10" id="KW-0418">Kinase</keyword>
<evidence type="ECO:0000256" key="5">
    <source>
        <dbReference type="ARBA" id="ARBA00022777"/>
    </source>
</evidence>
<evidence type="ECO:0000256" key="3">
    <source>
        <dbReference type="ARBA" id="ARBA00022679"/>
    </source>
</evidence>
<dbReference type="GO" id="GO:0009090">
    <property type="term" value="P:homoserine biosynthetic process"/>
    <property type="evidence" value="ECO:0007669"/>
    <property type="project" value="TreeGrafter"/>
</dbReference>
<dbReference type="Pfam" id="PF00696">
    <property type="entry name" value="AA_kinase"/>
    <property type="match status" value="1"/>
</dbReference>
<evidence type="ECO:0000256" key="7">
    <source>
        <dbReference type="ARBA" id="ARBA00047872"/>
    </source>
</evidence>
<dbReference type="SUPFAM" id="SSF53633">
    <property type="entry name" value="Carbamate kinase-like"/>
    <property type="match status" value="1"/>
</dbReference>